<dbReference type="Proteomes" id="UP001165060">
    <property type="component" value="Unassembled WGS sequence"/>
</dbReference>
<gene>
    <name evidence="2" type="ORF">TeGR_g8510</name>
</gene>
<feature type="compositionally biased region" description="Low complexity" evidence="1">
    <location>
        <begin position="295"/>
        <end position="304"/>
    </location>
</feature>
<reference evidence="2 3" key="1">
    <citation type="journal article" date="2023" name="Commun. Biol.">
        <title>Genome analysis of Parmales, the sister group of diatoms, reveals the evolutionary specialization of diatoms from phago-mixotrophs to photoautotrophs.</title>
        <authorList>
            <person name="Ban H."/>
            <person name="Sato S."/>
            <person name="Yoshikawa S."/>
            <person name="Yamada K."/>
            <person name="Nakamura Y."/>
            <person name="Ichinomiya M."/>
            <person name="Sato N."/>
            <person name="Blanc-Mathieu R."/>
            <person name="Endo H."/>
            <person name="Kuwata A."/>
            <person name="Ogata H."/>
        </authorList>
    </citation>
    <scope>NUCLEOTIDE SEQUENCE [LARGE SCALE GENOMIC DNA]</scope>
</reference>
<evidence type="ECO:0000313" key="2">
    <source>
        <dbReference type="EMBL" id="GMI37464.1"/>
    </source>
</evidence>
<feature type="region of interest" description="Disordered" evidence="1">
    <location>
        <begin position="249"/>
        <end position="334"/>
    </location>
</feature>
<name>A0ABQ6N1P6_9STRA</name>
<sequence>AALSQDAALLSHLAAHARAEPEAGAVLANVCAAGDDARLAVYGQPGLVAAIAAACTPECTAALLNLSTCRSLKGPLLRDSAVLSALMDAAEGGDCEAAGHALKCFCNLAGAAENRGLIRSDERVMELLLSSVGVEAGRRAACLACWVGPVAAGVEEPDLILFCSRSFHHHGNLVAALAVEFPWQMARAKEVARASGFAEIARLLEGAEVEGMRKHAMWALAPFDGGLAALLPSVSKLYLLPKGMQVAKLEKRKKKRSKRGGNAAAGRNTSEDPLQNLEGGEEKKGGTEDAQVFLDTSDGTGRSSSGRKEWQRMHKKGKFSKRYVGSKQDRGKHS</sequence>
<evidence type="ECO:0000256" key="1">
    <source>
        <dbReference type="SAM" id="MobiDB-lite"/>
    </source>
</evidence>
<accession>A0ABQ6N1P6</accession>
<protein>
    <submittedName>
        <fullName evidence="2">Uncharacterized protein</fullName>
    </submittedName>
</protein>
<proteinExistence type="predicted"/>
<evidence type="ECO:0000313" key="3">
    <source>
        <dbReference type="Proteomes" id="UP001165060"/>
    </source>
</evidence>
<comment type="caution">
    <text evidence="2">The sequence shown here is derived from an EMBL/GenBank/DDBJ whole genome shotgun (WGS) entry which is preliminary data.</text>
</comment>
<feature type="compositionally biased region" description="Basic residues" evidence="1">
    <location>
        <begin position="250"/>
        <end position="259"/>
    </location>
</feature>
<dbReference type="SUPFAM" id="SSF48371">
    <property type="entry name" value="ARM repeat"/>
    <property type="match status" value="1"/>
</dbReference>
<dbReference type="EMBL" id="BRYB01003478">
    <property type="protein sequence ID" value="GMI37464.1"/>
    <property type="molecule type" value="Genomic_DNA"/>
</dbReference>
<keyword evidence="3" id="KW-1185">Reference proteome</keyword>
<organism evidence="2 3">
    <name type="scientific">Tetraparma gracilis</name>
    <dbReference type="NCBI Taxonomy" id="2962635"/>
    <lineage>
        <taxon>Eukaryota</taxon>
        <taxon>Sar</taxon>
        <taxon>Stramenopiles</taxon>
        <taxon>Ochrophyta</taxon>
        <taxon>Bolidophyceae</taxon>
        <taxon>Parmales</taxon>
        <taxon>Triparmaceae</taxon>
        <taxon>Tetraparma</taxon>
    </lineage>
</organism>
<dbReference type="InterPro" id="IPR016024">
    <property type="entry name" value="ARM-type_fold"/>
</dbReference>
<feature type="non-terminal residue" evidence="2">
    <location>
        <position position="1"/>
    </location>
</feature>